<gene>
    <name evidence="1" type="ORF">CRE_18237</name>
</gene>
<evidence type="ECO:0000313" key="1">
    <source>
        <dbReference type="EMBL" id="EFO96085.1"/>
    </source>
</evidence>
<accession>E3NFI7</accession>
<dbReference type="Proteomes" id="UP000008281">
    <property type="component" value="Unassembled WGS sequence"/>
</dbReference>
<dbReference type="InParanoid" id="E3NFI7"/>
<evidence type="ECO:0000313" key="2">
    <source>
        <dbReference type="Proteomes" id="UP000008281"/>
    </source>
</evidence>
<reference evidence="1" key="1">
    <citation type="submission" date="2007-07" db="EMBL/GenBank/DDBJ databases">
        <title>PCAP assembly of the Caenorhabditis remanei genome.</title>
        <authorList>
            <consortium name="The Caenorhabditis remanei Sequencing Consortium"/>
            <person name="Wilson R.K."/>
        </authorList>
    </citation>
    <scope>NUCLEOTIDE SEQUENCE [LARGE SCALE GENOMIC DNA]</scope>
    <source>
        <strain evidence="1">PB4641</strain>
    </source>
</reference>
<sequence length="278" mass="32453">MLLDFKRPNRIKQTSIINTGSRSRRVFTAADSREVFLRKLFCGTSNNREVQYSTRRLETLLNWEEALPKLLLNKHRRRTNLELAEAWLEQLTCSKYHEVIKRNAQLEDSKSGNDVKFEELFRMFHPNLVVQFWQHPEKHQGDTSHDLSTQSYCHKATGEYAKLETTIFESGFEFKMVVRRSNEKYGRGLLAIKRVVHSKYKDINRKKCKWELSETHPDDAKNTCQDNHLKASTKETCETGDKNSGTLGKCAQLEPPTFESHLEFKMMSKLSSSNRVSF</sequence>
<keyword evidence="2" id="KW-1185">Reference proteome</keyword>
<protein>
    <submittedName>
        <fullName evidence="1">Uncharacterized protein</fullName>
    </submittedName>
</protein>
<dbReference type="HOGENOM" id="CLU_1001981_0_0_1"/>
<proteinExistence type="predicted"/>
<organism evidence="2">
    <name type="scientific">Caenorhabditis remanei</name>
    <name type="common">Caenorhabditis vulgaris</name>
    <dbReference type="NCBI Taxonomy" id="31234"/>
    <lineage>
        <taxon>Eukaryota</taxon>
        <taxon>Metazoa</taxon>
        <taxon>Ecdysozoa</taxon>
        <taxon>Nematoda</taxon>
        <taxon>Chromadorea</taxon>
        <taxon>Rhabditida</taxon>
        <taxon>Rhabditina</taxon>
        <taxon>Rhabditomorpha</taxon>
        <taxon>Rhabditoidea</taxon>
        <taxon>Rhabditidae</taxon>
        <taxon>Peloderinae</taxon>
        <taxon>Caenorhabditis</taxon>
    </lineage>
</organism>
<dbReference type="AlphaFoldDB" id="E3NFI7"/>
<name>E3NFI7_CAERE</name>
<dbReference type="EMBL" id="DS268637">
    <property type="protein sequence ID" value="EFO96085.1"/>
    <property type="molecule type" value="Genomic_DNA"/>
</dbReference>